<reference evidence="15" key="1">
    <citation type="submission" date="2013-08" db="EMBL/GenBank/DDBJ databases">
        <title>Genome sequencing of Arenimonas donghaensis.</title>
        <authorList>
            <person name="Chen F."/>
            <person name="Wang G."/>
        </authorList>
    </citation>
    <scope>NUCLEOTIDE SEQUENCE [LARGE SCALE GENOMIC DNA]</scope>
    <source>
        <strain evidence="15">HO3-R19</strain>
    </source>
</reference>
<keyword evidence="15" id="KW-1185">Reference proteome</keyword>
<dbReference type="GO" id="GO:0022857">
    <property type="term" value="F:transmembrane transporter activity"/>
    <property type="evidence" value="ECO:0007669"/>
    <property type="project" value="InterPro"/>
</dbReference>
<evidence type="ECO:0000256" key="1">
    <source>
        <dbReference type="ARBA" id="ARBA00003540"/>
    </source>
</evidence>
<evidence type="ECO:0000256" key="10">
    <source>
        <dbReference type="ARBA" id="ARBA00022989"/>
    </source>
</evidence>
<keyword evidence="8 12" id="KW-0812">Transmembrane</keyword>
<keyword evidence="10 13" id="KW-1133">Transmembrane helix</keyword>
<comment type="subunit">
    <text evidence="4">The accessory proteins ExbB and ExbD seem to form a complex with TonB.</text>
</comment>
<comment type="caution">
    <text evidence="14">The sequence shown here is derived from an EMBL/GenBank/DDBJ whole genome shotgun (WGS) entry which is preliminary data.</text>
</comment>
<evidence type="ECO:0008006" key="16">
    <source>
        <dbReference type="Google" id="ProtNLM"/>
    </source>
</evidence>
<dbReference type="STRING" id="1121014.N788_04535"/>
<sequence length="130" mass="13931">MAFVANRSDQGTMADINITPLVDVMLVLLVIFMVTAPLLDNRMALTLPGHSPITSKPVPRLTLEVAPGDLFRLAGTSVAPSQLQGLLERQLREQPGFVLEVSVHPEADYQSATTALAAAERAGVSNIRLD</sequence>
<comment type="function">
    <text evidence="1">Involved in the TonB-dependent energy-dependent transport of various receptor-bound substrates.</text>
</comment>
<keyword evidence="5 12" id="KW-0813">Transport</keyword>
<evidence type="ECO:0000256" key="5">
    <source>
        <dbReference type="ARBA" id="ARBA00022448"/>
    </source>
</evidence>
<dbReference type="EMBL" id="AVCJ01000023">
    <property type="protein sequence ID" value="KFL36159.1"/>
    <property type="molecule type" value="Genomic_DNA"/>
</dbReference>
<dbReference type="AlphaFoldDB" id="A0A087MH06"/>
<evidence type="ECO:0000256" key="9">
    <source>
        <dbReference type="ARBA" id="ARBA00022927"/>
    </source>
</evidence>
<dbReference type="PANTHER" id="PTHR30558:SF12">
    <property type="entry name" value="BIOPOLYMER TRANSPORT PROTEIN EXBD"/>
    <property type="match status" value="1"/>
</dbReference>
<organism evidence="14 15">
    <name type="scientific">Arenimonas donghaensis DSM 18148 = HO3-R19</name>
    <dbReference type="NCBI Taxonomy" id="1121014"/>
    <lineage>
        <taxon>Bacteria</taxon>
        <taxon>Pseudomonadati</taxon>
        <taxon>Pseudomonadota</taxon>
        <taxon>Gammaproteobacteria</taxon>
        <taxon>Lysobacterales</taxon>
        <taxon>Lysobacteraceae</taxon>
        <taxon>Arenimonas</taxon>
    </lineage>
</organism>
<dbReference type="GO" id="GO:0015031">
    <property type="term" value="P:protein transport"/>
    <property type="evidence" value="ECO:0007669"/>
    <property type="project" value="UniProtKB-KW"/>
</dbReference>
<reference evidence="14 15" key="2">
    <citation type="journal article" date="2015" name="Stand. Genomic Sci.">
        <title>High quality draft genomic sequence of Arenimonas donghaensis DSM 18148(T).</title>
        <authorList>
            <person name="Chen F."/>
            <person name="Wang H."/>
            <person name="Cao Y."/>
            <person name="Li X."/>
            <person name="Wang G."/>
        </authorList>
    </citation>
    <scope>NUCLEOTIDE SEQUENCE [LARGE SCALE GENOMIC DNA]</scope>
    <source>
        <strain evidence="14 15">HO3-R19</strain>
    </source>
</reference>
<keyword evidence="11 13" id="KW-0472">Membrane</keyword>
<proteinExistence type="inferred from homology"/>
<dbReference type="Proteomes" id="UP000029085">
    <property type="component" value="Unassembled WGS sequence"/>
</dbReference>
<dbReference type="RefSeq" id="WP_034224101.1">
    <property type="nucleotide sequence ID" value="NZ_AVCJ01000023.1"/>
</dbReference>
<evidence type="ECO:0000313" key="14">
    <source>
        <dbReference type="EMBL" id="KFL36159.1"/>
    </source>
</evidence>
<protein>
    <recommendedName>
        <fullName evidence="16">Biopolymer transporter ExbD</fullName>
    </recommendedName>
</protein>
<gene>
    <name evidence="14" type="ORF">N788_04535</name>
</gene>
<comment type="similarity">
    <text evidence="3 12">Belongs to the ExbD/TolR family.</text>
</comment>
<comment type="subcellular location">
    <subcellularLocation>
        <location evidence="2">Cell inner membrane</location>
        <topology evidence="2">Single-pass type II membrane protein</topology>
    </subcellularLocation>
    <subcellularLocation>
        <location evidence="12">Cell membrane</location>
        <topology evidence="12">Single-pass type II membrane protein</topology>
    </subcellularLocation>
</comment>
<dbReference type="PANTHER" id="PTHR30558">
    <property type="entry name" value="EXBD MEMBRANE COMPONENT OF PMF-DRIVEN MACROMOLECULE IMPORT SYSTEM"/>
    <property type="match status" value="1"/>
</dbReference>
<evidence type="ECO:0000313" key="15">
    <source>
        <dbReference type="Proteomes" id="UP000029085"/>
    </source>
</evidence>
<evidence type="ECO:0000256" key="2">
    <source>
        <dbReference type="ARBA" id="ARBA00004249"/>
    </source>
</evidence>
<evidence type="ECO:0000256" key="11">
    <source>
        <dbReference type="ARBA" id="ARBA00023136"/>
    </source>
</evidence>
<name>A0A087MH06_9GAMM</name>
<evidence type="ECO:0000256" key="6">
    <source>
        <dbReference type="ARBA" id="ARBA00022475"/>
    </source>
</evidence>
<keyword evidence="7" id="KW-0997">Cell inner membrane</keyword>
<dbReference type="OrthoDB" id="9798629at2"/>
<dbReference type="PATRIC" id="fig|1121014.3.peg.1794"/>
<dbReference type="GO" id="GO:0005886">
    <property type="term" value="C:plasma membrane"/>
    <property type="evidence" value="ECO:0007669"/>
    <property type="project" value="UniProtKB-SubCell"/>
</dbReference>
<dbReference type="Pfam" id="PF02472">
    <property type="entry name" value="ExbD"/>
    <property type="match status" value="1"/>
</dbReference>
<dbReference type="InterPro" id="IPR003400">
    <property type="entry name" value="ExbD"/>
</dbReference>
<keyword evidence="9 12" id="KW-0653">Protein transport</keyword>
<evidence type="ECO:0000256" key="13">
    <source>
        <dbReference type="SAM" id="Phobius"/>
    </source>
</evidence>
<evidence type="ECO:0000256" key="12">
    <source>
        <dbReference type="RuleBase" id="RU003879"/>
    </source>
</evidence>
<evidence type="ECO:0000256" key="4">
    <source>
        <dbReference type="ARBA" id="ARBA00011471"/>
    </source>
</evidence>
<feature type="transmembrane region" description="Helical" evidence="13">
    <location>
        <begin position="20"/>
        <end position="39"/>
    </location>
</feature>
<evidence type="ECO:0000256" key="7">
    <source>
        <dbReference type="ARBA" id="ARBA00022519"/>
    </source>
</evidence>
<accession>A0A087MH06</accession>
<keyword evidence="6" id="KW-1003">Cell membrane</keyword>
<evidence type="ECO:0000256" key="3">
    <source>
        <dbReference type="ARBA" id="ARBA00005811"/>
    </source>
</evidence>
<evidence type="ECO:0000256" key="8">
    <source>
        <dbReference type="ARBA" id="ARBA00022692"/>
    </source>
</evidence>